<evidence type="ECO:0000313" key="2">
    <source>
        <dbReference type="Proteomes" id="UP000199041"/>
    </source>
</evidence>
<dbReference type="RefSeq" id="WP_091392260.1">
    <property type="nucleotide sequence ID" value="NZ_FNQY01000001.1"/>
</dbReference>
<reference evidence="1 2" key="1">
    <citation type="submission" date="2016-10" db="EMBL/GenBank/DDBJ databases">
        <authorList>
            <person name="de Groot N.N."/>
        </authorList>
    </citation>
    <scope>NUCLEOTIDE SEQUENCE [LARGE SCALE GENOMIC DNA]</scope>
    <source>
        <strain evidence="1 2">Vu-144</strain>
    </source>
</reference>
<dbReference type="OrthoDB" id="614457at2"/>
<evidence type="ECO:0000313" key="1">
    <source>
        <dbReference type="EMBL" id="SDZ74965.1"/>
    </source>
</evidence>
<dbReference type="Pfam" id="PF12771">
    <property type="entry name" value="SusD-like_2"/>
    <property type="match status" value="1"/>
</dbReference>
<gene>
    <name evidence="1" type="ORF">SAMN05192529_101208</name>
</gene>
<keyword evidence="2" id="KW-1185">Reference proteome</keyword>
<organism evidence="1 2">
    <name type="scientific">Arachidicoccus rhizosphaerae</name>
    <dbReference type="NCBI Taxonomy" id="551991"/>
    <lineage>
        <taxon>Bacteria</taxon>
        <taxon>Pseudomonadati</taxon>
        <taxon>Bacteroidota</taxon>
        <taxon>Chitinophagia</taxon>
        <taxon>Chitinophagales</taxon>
        <taxon>Chitinophagaceae</taxon>
        <taxon>Arachidicoccus</taxon>
    </lineage>
</organism>
<dbReference type="EMBL" id="FNQY01000001">
    <property type="protein sequence ID" value="SDZ74965.1"/>
    <property type="molecule type" value="Genomic_DNA"/>
</dbReference>
<dbReference type="PROSITE" id="PS51257">
    <property type="entry name" value="PROKAR_LIPOPROTEIN"/>
    <property type="match status" value="1"/>
</dbReference>
<dbReference type="Proteomes" id="UP000199041">
    <property type="component" value="Unassembled WGS sequence"/>
</dbReference>
<name>A0A1H3VJK2_9BACT</name>
<dbReference type="InterPro" id="IPR011990">
    <property type="entry name" value="TPR-like_helical_dom_sf"/>
</dbReference>
<dbReference type="STRING" id="551991.SAMN05192529_101208"/>
<dbReference type="Gene3D" id="1.25.40.390">
    <property type="match status" value="1"/>
</dbReference>
<dbReference type="InterPro" id="IPR041662">
    <property type="entry name" value="SusD-like_2"/>
</dbReference>
<proteinExistence type="predicted"/>
<accession>A0A1H3VJK2</accession>
<protein>
    <submittedName>
        <fullName evidence="1">Starch-binding associating with outer membrane</fullName>
    </submittedName>
</protein>
<sequence>MKNIQYKISNIIAGICALLILASLTGCSKFLDVNQNPNNPESADPNLLLPTAQVSLGVAVGNSFQIYGNVLSQYWTQNSSASQYKSIEQYAFTNANFNYPWVFLYRDALINLQIIIDNATDHQTQYAAIAYLLKAYGLQLATDAFGDVPNKEALKGEGNPTYDPQEVVYDSIFQYIEKGKSLIDTNSEEVPGSDDLLFGGDMSEWMAFANTLELKAYLRLSEVDEAKSKAGVQALYAENAKFLDKDAAIQYSSTGGNQNPLYINMVGLGKTQNLVASATIVTAFKRNNDPRLNVLFDKISGQDTIAYIKQGDYQNAKQKGSAPSALVGGNAMDEASALAPVRLISESESYFLQAEAVARGWSSGSIAAGDLFKKGIEASFTADGIESEANAYIASAADAAFPAKSSDQIKAIIVQKYYAMCGSQGFEAWTEWRRTGYPDFFTKSVAAGNLGFPARFLYPNSEVTSNLNYPGTVSMFEPVWWNK</sequence>
<dbReference type="SUPFAM" id="SSF48452">
    <property type="entry name" value="TPR-like"/>
    <property type="match status" value="1"/>
</dbReference>
<dbReference type="AlphaFoldDB" id="A0A1H3VJK2"/>